<dbReference type="SMART" id="SM01092">
    <property type="entry name" value="CO_deh_flav_C"/>
    <property type="match status" value="1"/>
</dbReference>
<dbReference type="InterPro" id="IPR036683">
    <property type="entry name" value="CO_DH_flav_C_dom_sf"/>
</dbReference>
<proteinExistence type="predicted"/>
<dbReference type="InterPro" id="IPR051312">
    <property type="entry name" value="Diverse_Substr_Oxidored"/>
</dbReference>
<protein>
    <submittedName>
        <fullName evidence="5">Aerobic-type carbon monoxide dehydrogenase, middle subunit CoxM/CutM-like protein</fullName>
    </submittedName>
</protein>
<keyword evidence="3" id="KW-0560">Oxidoreductase</keyword>
<feature type="domain" description="FAD-binding PCMH-type" evidence="4">
    <location>
        <begin position="1"/>
        <end position="177"/>
    </location>
</feature>
<dbReference type="SUPFAM" id="SSF56176">
    <property type="entry name" value="FAD-binding/transporter-associated domain-like"/>
    <property type="match status" value="1"/>
</dbReference>
<dbReference type="Gene3D" id="3.30.465.10">
    <property type="match status" value="1"/>
</dbReference>
<accession>A0A0E3ZJQ1</accession>
<gene>
    <name evidence="5" type="ORF">CL55_00008520</name>
</gene>
<evidence type="ECO:0000313" key="6">
    <source>
        <dbReference type="Proteomes" id="UP000061135"/>
    </source>
</evidence>
<dbReference type="SUPFAM" id="SSF55447">
    <property type="entry name" value="CO dehydrogenase flavoprotein C-terminal domain-like"/>
    <property type="match status" value="1"/>
</dbReference>
<name>A0A0E3ZJQ1_9BURK</name>
<dbReference type="Pfam" id="PF00941">
    <property type="entry name" value="FAD_binding_5"/>
    <property type="match status" value="1"/>
</dbReference>
<dbReference type="GO" id="GO:0016491">
    <property type="term" value="F:oxidoreductase activity"/>
    <property type="evidence" value="ECO:0007669"/>
    <property type="project" value="UniProtKB-KW"/>
</dbReference>
<dbReference type="InterPro" id="IPR016169">
    <property type="entry name" value="FAD-bd_PCMH_sub2"/>
</dbReference>
<dbReference type="InterPro" id="IPR002346">
    <property type="entry name" value="Mopterin_DH_FAD-bd"/>
</dbReference>
<dbReference type="PROSITE" id="PS51387">
    <property type="entry name" value="FAD_PCMH"/>
    <property type="match status" value="1"/>
</dbReference>
<dbReference type="InterPro" id="IPR016166">
    <property type="entry name" value="FAD-bd_PCMH"/>
</dbReference>
<dbReference type="Gene3D" id="3.30.390.50">
    <property type="entry name" value="CO dehydrogenase flavoprotein, C-terminal domain"/>
    <property type="match status" value="1"/>
</dbReference>
<dbReference type="RefSeq" id="WP_046330024.1">
    <property type="nucleotide sequence ID" value="NZ_CP007501.1"/>
</dbReference>
<dbReference type="PANTHER" id="PTHR42659">
    <property type="entry name" value="XANTHINE DEHYDROGENASE SUBUNIT C-RELATED"/>
    <property type="match status" value="1"/>
</dbReference>
<dbReference type="InterPro" id="IPR016167">
    <property type="entry name" value="FAD-bd_PCMH_sub1"/>
</dbReference>
<dbReference type="HOGENOM" id="CLU_058050_3_1_4"/>
<dbReference type="OrthoDB" id="9793944at2"/>
<sequence length="277" mass="30416">MKSAPFVMHQVNSQADILNLLDQYGDDARIIAGGQTLVPVLAMRVASPDHLIDINKVIELKNFGVSGDVLLVGSGVRQAELEKWSDLDKTQPLLSMMFPWIAHAPIRNRGTVCGSIAHADPSAELVLGLAVLDGSVTLVSKKKKRIVQAKDFFLGALQTCRQSNEFIESVQFPIRGHDARFGFSEYGYRHGDYAVVAVAVIQEGNSWTVGFGGVDDTVRVYKCVANSINEISQFIDDLASETEVREDPTATSGLRRHLMRSLGKRACQQATDFRVIK</sequence>
<dbReference type="AlphaFoldDB" id="A0A0E3ZJQ1"/>
<dbReference type="GO" id="GO:0071949">
    <property type="term" value="F:FAD binding"/>
    <property type="evidence" value="ECO:0007669"/>
    <property type="project" value="InterPro"/>
</dbReference>
<keyword evidence="6" id="KW-1185">Reference proteome</keyword>
<dbReference type="EMBL" id="CP007501">
    <property type="protein sequence ID" value="AKD25185.1"/>
    <property type="molecule type" value="Genomic_DNA"/>
</dbReference>
<dbReference type="Proteomes" id="UP000061135">
    <property type="component" value="Chromosome"/>
</dbReference>
<keyword evidence="2" id="KW-0274">FAD</keyword>
<dbReference type="InterPro" id="IPR036318">
    <property type="entry name" value="FAD-bd_PCMH-like_sf"/>
</dbReference>
<evidence type="ECO:0000256" key="2">
    <source>
        <dbReference type="ARBA" id="ARBA00022827"/>
    </source>
</evidence>
<evidence type="ECO:0000256" key="3">
    <source>
        <dbReference type="ARBA" id="ARBA00023002"/>
    </source>
</evidence>
<dbReference type="PANTHER" id="PTHR42659:SF2">
    <property type="entry name" value="XANTHINE DEHYDROGENASE SUBUNIT C-RELATED"/>
    <property type="match status" value="1"/>
</dbReference>
<dbReference type="Gene3D" id="3.30.43.10">
    <property type="entry name" value="Uridine Diphospho-n-acetylenolpyruvylglucosamine Reductase, domain 2"/>
    <property type="match status" value="1"/>
</dbReference>
<organism evidence="5 6">
    <name type="scientific">Polynucleobacter duraquae</name>
    <dbReference type="NCBI Taxonomy" id="1835254"/>
    <lineage>
        <taxon>Bacteria</taxon>
        <taxon>Pseudomonadati</taxon>
        <taxon>Pseudomonadota</taxon>
        <taxon>Betaproteobacteria</taxon>
        <taxon>Burkholderiales</taxon>
        <taxon>Burkholderiaceae</taxon>
        <taxon>Polynucleobacter</taxon>
    </lineage>
</organism>
<evidence type="ECO:0000256" key="1">
    <source>
        <dbReference type="ARBA" id="ARBA00022630"/>
    </source>
</evidence>
<dbReference type="KEGG" id="pdq:CL55_00008520"/>
<dbReference type="PATRIC" id="fig|576611.7.peg.865"/>
<evidence type="ECO:0000313" key="5">
    <source>
        <dbReference type="EMBL" id="AKD25185.1"/>
    </source>
</evidence>
<dbReference type="STRING" id="1835254.CL55_00008520"/>
<evidence type="ECO:0000259" key="4">
    <source>
        <dbReference type="PROSITE" id="PS51387"/>
    </source>
</evidence>
<dbReference type="InterPro" id="IPR005107">
    <property type="entry name" value="CO_DH_flav_C"/>
</dbReference>
<keyword evidence="1" id="KW-0285">Flavoprotein</keyword>
<reference evidence="5 6" key="1">
    <citation type="submission" date="2014-03" db="EMBL/GenBank/DDBJ databases">
        <title>Genome of Polynucleobacter strain MWH-MoK4.</title>
        <authorList>
            <person name="Hahn M.W."/>
        </authorList>
    </citation>
    <scope>NUCLEOTIDE SEQUENCE [LARGE SCALE GENOMIC DNA]</scope>
    <source>
        <strain evidence="5 6">MWH-MoK4</strain>
    </source>
</reference>